<comment type="caution">
    <text evidence="2">The sequence shown here is derived from an EMBL/GenBank/DDBJ whole genome shotgun (WGS) entry which is preliminary data.</text>
</comment>
<feature type="compositionally biased region" description="Pro residues" evidence="1">
    <location>
        <begin position="10"/>
        <end position="31"/>
    </location>
</feature>
<dbReference type="AlphaFoldDB" id="A0A4R4RCN0"/>
<gene>
    <name evidence="2" type="ORF">E1212_25765</name>
</gene>
<accession>A0A4R4RCN0</accession>
<reference evidence="2 3" key="1">
    <citation type="submission" date="2019-02" db="EMBL/GenBank/DDBJ databases">
        <title>Draft genome sequences of novel Actinobacteria.</title>
        <authorList>
            <person name="Sahin N."/>
            <person name="Ay H."/>
            <person name="Saygin H."/>
        </authorList>
    </citation>
    <scope>NUCLEOTIDE SEQUENCE [LARGE SCALE GENOMIC DNA]</scope>
    <source>
        <strain evidence="2 3">KC603</strain>
    </source>
</reference>
<dbReference type="EMBL" id="SMKL01000086">
    <property type="protein sequence ID" value="TDC46907.1"/>
    <property type="molecule type" value="Genomic_DNA"/>
</dbReference>
<feature type="region of interest" description="Disordered" evidence="1">
    <location>
        <begin position="1"/>
        <end position="34"/>
    </location>
</feature>
<organism evidence="2 3">
    <name type="scientific">Jiangella ureilytica</name>
    <dbReference type="NCBI Taxonomy" id="2530374"/>
    <lineage>
        <taxon>Bacteria</taxon>
        <taxon>Bacillati</taxon>
        <taxon>Actinomycetota</taxon>
        <taxon>Actinomycetes</taxon>
        <taxon>Jiangellales</taxon>
        <taxon>Jiangellaceae</taxon>
        <taxon>Jiangella</taxon>
    </lineage>
</organism>
<protein>
    <submittedName>
        <fullName evidence="2">Uncharacterized protein</fullName>
    </submittedName>
</protein>
<evidence type="ECO:0000313" key="3">
    <source>
        <dbReference type="Proteomes" id="UP000295621"/>
    </source>
</evidence>
<name>A0A4R4RCN0_9ACTN</name>
<dbReference type="Proteomes" id="UP000295621">
    <property type="component" value="Unassembled WGS sequence"/>
</dbReference>
<evidence type="ECO:0000313" key="2">
    <source>
        <dbReference type="EMBL" id="TDC46907.1"/>
    </source>
</evidence>
<keyword evidence="3" id="KW-1185">Reference proteome</keyword>
<evidence type="ECO:0000256" key="1">
    <source>
        <dbReference type="SAM" id="MobiDB-lite"/>
    </source>
</evidence>
<dbReference type="RefSeq" id="WP_131987815.1">
    <property type="nucleotide sequence ID" value="NZ_SMKL01000086.1"/>
</dbReference>
<sequence>MTHHGGAPLTPSPGLPPGLPAGLPPGLPAATPPAATARGARLLASPAGTCASEVALNAGMAVVFFSALCLTGPPADTLTVT</sequence>
<proteinExistence type="predicted"/>